<feature type="region of interest" description="Disordered" evidence="10">
    <location>
        <begin position="338"/>
        <end position="359"/>
    </location>
</feature>
<dbReference type="PANTHER" id="PTHR44899:SF3">
    <property type="entry name" value="SERINE_THREONINE-PROTEIN KINASE NEK1"/>
    <property type="match status" value="1"/>
</dbReference>
<keyword evidence="6 9" id="KW-0067">ATP-binding</keyword>
<dbReference type="InterPro" id="IPR018247">
    <property type="entry name" value="EF_Hand_1_Ca_BS"/>
</dbReference>
<evidence type="ECO:0000256" key="10">
    <source>
        <dbReference type="SAM" id="MobiDB-lite"/>
    </source>
</evidence>
<feature type="region of interest" description="Disordered" evidence="10">
    <location>
        <begin position="1"/>
        <end position="23"/>
    </location>
</feature>
<dbReference type="Gene3D" id="3.30.200.20">
    <property type="entry name" value="Phosphorylase Kinase, domain 1"/>
    <property type="match status" value="1"/>
</dbReference>
<dbReference type="PROSITE" id="PS00108">
    <property type="entry name" value="PROTEIN_KINASE_ST"/>
    <property type="match status" value="1"/>
</dbReference>
<proteinExistence type="predicted"/>
<dbReference type="EMBL" id="BRXW01000036">
    <property type="protein sequence ID" value="GMI01631.1"/>
    <property type="molecule type" value="Genomic_DNA"/>
</dbReference>
<dbReference type="PROSITE" id="PS00018">
    <property type="entry name" value="EF_HAND_1"/>
    <property type="match status" value="1"/>
</dbReference>
<feature type="compositionally biased region" description="Polar residues" evidence="10">
    <location>
        <begin position="584"/>
        <end position="598"/>
    </location>
</feature>
<evidence type="ECO:0000256" key="9">
    <source>
        <dbReference type="PROSITE-ProRule" id="PRU10141"/>
    </source>
</evidence>
<reference evidence="13" key="1">
    <citation type="journal article" date="2023" name="Commun. Biol.">
        <title>Genome analysis of Parmales, the sister group of diatoms, reveals the evolutionary specialization of diatoms from phago-mixotrophs to photoautotrophs.</title>
        <authorList>
            <person name="Ban H."/>
            <person name="Sato S."/>
            <person name="Yoshikawa S."/>
            <person name="Yamada K."/>
            <person name="Nakamura Y."/>
            <person name="Ichinomiya M."/>
            <person name="Sato N."/>
            <person name="Blanc-Mathieu R."/>
            <person name="Endo H."/>
            <person name="Kuwata A."/>
            <person name="Ogata H."/>
        </authorList>
    </citation>
    <scope>NUCLEOTIDE SEQUENCE [LARGE SCALE GENOMIC DNA]</scope>
    <source>
        <strain evidence="13">NIES 3700</strain>
    </source>
</reference>
<dbReference type="EC" id="2.7.11.1" evidence="1"/>
<keyword evidence="13" id="KW-1185">Reference proteome</keyword>
<keyword evidence="4 9" id="KW-0547">Nucleotide-binding</keyword>
<dbReference type="Pfam" id="PF00069">
    <property type="entry name" value="Pkinase"/>
    <property type="match status" value="1"/>
</dbReference>
<dbReference type="SMART" id="SM00220">
    <property type="entry name" value="S_TKc"/>
    <property type="match status" value="1"/>
</dbReference>
<organism evidence="12 13">
    <name type="scientific">Triparma laevis f. longispina</name>
    <dbReference type="NCBI Taxonomy" id="1714387"/>
    <lineage>
        <taxon>Eukaryota</taxon>
        <taxon>Sar</taxon>
        <taxon>Stramenopiles</taxon>
        <taxon>Ochrophyta</taxon>
        <taxon>Bolidophyceae</taxon>
        <taxon>Parmales</taxon>
        <taxon>Triparmaceae</taxon>
        <taxon>Triparma</taxon>
    </lineage>
</organism>
<dbReference type="OrthoDB" id="248923at2759"/>
<gene>
    <name evidence="12" type="ORF">TrLO_g11102</name>
</gene>
<evidence type="ECO:0000259" key="11">
    <source>
        <dbReference type="PROSITE" id="PS50011"/>
    </source>
</evidence>
<feature type="region of interest" description="Disordered" evidence="10">
    <location>
        <begin position="644"/>
        <end position="665"/>
    </location>
</feature>
<dbReference type="SUPFAM" id="SSF56112">
    <property type="entry name" value="Protein kinase-like (PK-like)"/>
    <property type="match status" value="1"/>
</dbReference>
<evidence type="ECO:0000256" key="6">
    <source>
        <dbReference type="ARBA" id="ARBA00022840"/>
    </source>
</evidence>
<evidence type="ECO:0000256" key="7">
    <source>
        <dbReference type="ARBA" id="ARBA00047899"/>
    </source>
</evidence>
<dbReference type="InterPro" id="IPR000719">
    <property type="entry name" value="Prot_kinase_dom"/>
</dbReference>
<dbReference type="GO" id="GO:0004674">
    <property type="term" value="F:protein serine/threonine kinase activity"/>
    <property type="evidence" value="ECO:0007669"/>
    <property type="project" value="UniProtKB-KW"/>
</dbReference>
<name>A0A9W7F470_9STRA</name>
<dbReference type="InterPro" id="IPR051131">
    <property type="entry name" value="NEK_Ser/Thr_kinase_NIMA"/>
</dbReference>
<feature type="domain" description="Protein kinase" evidence="11">
    <location>
        <begin position="51"/>
        <end position="328"/>
    </location>
</feature>
<evidence type="ECO:0000313" key="13">
    <source>
        <dbReference type="Proteomes" id="UP001165122"/>
    </source>
</evidence>
<evidence type="ECO:0000256" key="1">
    <source>
        <dbReference type="ARBA" id="ARBA00012513"/>
    </source>
</evidence>
<keyword evidence="2" id="KW-0723">Serine/threonine-protein kinase</keyword>
<evidence type="ECO:0000256" key="8">
    <source>
        <dbReference type="ARBA" id="ARBA00048679"/>
    </source>
</evidence>
<dbReference type="InterPro" id="IPR008271">
    <property type="entry name" value="Ser/Thr_kinase_AS"/>
</dbReference>
<dbReference type="GO" id="GO:0005524">
    <property type="term" value="F:ATP binding"/>
    <property type="evidence" value="ECO:0007669"/>
    <property type="project" value="UniProtKB-UniRule"/>
</dbReference>
<dbReference type="Proteomes" id="UP001165122">
    <property type="component" value="Unassembled WGS sequence"/>
</dbReference>
<dbReference type="PROSITE" id="PS00107">
    <property type="entry name" value="PROTEIN_KINASE_ATP"/>
    <property type="match status" value="1"/>
</dbReference>
<evidence type="ECO:0000256" key="4">
    <source>
        <dbReference type="ARBA" id="ARBA00022741"/>
    </source>
</evidence>
<comment type="catalytic activity">
    <reaction evidence="8">
        <text>L-seryl-[protein] + ATP = O-phospho-L-seryl-[protein] + ADP + H(+)</text>
        <dbReference type="Rhea" id="RHEA:17989"/>
        <dbReference type="Rhea" id="RHEA-COMP:9863"/>
        <dbReference type="Rhea" id="RHEA-COMP:11604"/>
        <dbReference type="ChEBI" id="CHEBI:15378"/>
        <dbReference type="ChEBI" id="CHEBI:29999"/>
        <dbReference type="ChEBI" id="CHEBI:30616"/>
        <dbReference type="ChEBI" id="CHEBI:83421"/>
        <dbReference type="ChEBI" id="CHEBI:456216"/>
        <dbReference type="EC" id="2.7.11.1"/>
    </reaction>
</comment>
<feature type="region of interest" description="Disordered" evidence="10">
    <location>
        <begin position="564"/>
        <end position="632"/>
    </location>
</feature>
<evidence type="ECO:0000256" key="3">
    <source>
        <dbReference type="ARBA" id="ARBA00022679"/>
    </source>
</evidence>
<keyword evidence="5" id="KW-0418">Kinase</keyword>
<sequence>MTNRRRGSRQMSNPPSPRGGVGVSKLARASTRFTLDNTRQLDCGPLDPTKYETLKHIGRGAFGSVHLIKSRKENNLFALKTMSYGDAEIRTHVSKEIQLLIKLMHPFVIGLYDLYTEGESGKAQTMNLVMTYCDGGDLSKLIKAERKNLDSMDAIQHKDSKLYSPQNFLRWFCMTCLSLDYLHSNKILHRDIKPDNIFLSASSKNCRLGDFGLAKVLDSDEDVVKTEVGTTYYISPEIISNKGYSYPTDVWSLGCVMYELVTLSLPYYGDNLTEFVNALMVAEDKDLRHQDEQILKVPEEIWNIILRMLDKDPSHRITVKEILNSRIMKKVCKSVIDKHKPSNMNNREVREEQTGLTNQVDDIWREWEESHPPELAQEESNSSDEVGGGGEEEKGEGEGKGGEGEDDADVSAAENREKPISPTLTSQPSSPSDEGSPRNSSPLQELKTENLEEENPDLIMELVEEHARTNVVGARAFLPTIDSDRKIDGITPIIENMNEEMQSPVKMIDRKYYDSPVSERSGGDSDRVVGEFRFSDASPHSRSVLANVAHEITNNVIEQVLQSPLQGKYGDRKSPRSIPPPLEKQTSNMSVVSTTSAENEARTPINEGRSSLTLTGARVGGGMTMSASTSSLKATERLEKALEYGEEVEKTVEQAIDDGGNEEED</sequence>
<evidence type="ECO:0000256" key="5">
    <source>
        <dbReference type="ARBA" id="ARBA00022777"/>
    </source>
</evidence>
<feature type="region of interest" description="Disordered" evidence="10">
    <location>
        <begin position="371"/>
        <end position="449"/>
    </location>
</feature>
<dbReference type="PROSITE" id="PS50011">
    <property type="entry name" value="PROTEIN_KINASE_DOM"/>
    <property type="match status" value="1"/>
</dbReference>
<feature type="compositionally biased region" description="Acidic residues" evidence="10">
    <location>
        <begin position="655"/>
        <end position="665"/>
    </location>
</feature>
<evidence type="ECO:0000256" key="2">
    <source>
        <dbReference type="ARBA" id="ARBA00022527"/>
    </source>
</evidence>
<dbReference type="InterPro" id="IPR017441">
    <property type="entry name" value="Protein_kinase_ATP_BS"/>
</dbReference>
<feature type="compositionally biased region" description="Low complexity" evidence="10">
    <location>
        <begin position="420"/>
        <end position="432"/>
    </location>
</feature>
<accession>A0A9W7F470</accession>
<dbReference type="InterPro" id="IPR011009">
    <property type="entry name" value="Kinase-like_dom_sf"/>
</dbReference>
<dbReference type="AlphaFoldDB" id="A0A9W7F470"/>
<comment type="catalytic activity">
    <reaction evidence="7">
        <text>L-threonyl-[protein] + ATP = O-phospho-L-threonyl-[protein] + ADP + H(+)</text>
        <dbReference type="Rhea" id="RHEA:46608"/>
        <dbReference type="Rhea" id="RHEA-COMP:11060"/>
        <dbReference type="Rhea" id="RHEA-COMP:11605"/>
        <dbReference type="ChEBI" id="CHEBI:15378"/>
        <dbReference type="ChEBI" id="CHEBI:30013"/>
        <dbReference type="ChEBI" id="CHEBI:30616"/>
        <dbReference type="ChEBI" id="CHEBI:61977"/>
        <dbReference type="ChEBI" id="CHEBI:456216"/>
        <dbReference type="EC" id="2.7.11.1"/>
    </reaction>
</comment>
<feature type="binding site" evidence="9">
    <location>
        <position position="80"/>
    </location>
    <ligand>
        <name>ATP</name>
        <dbReference type="ChEBI" id="CHEBI:30616"/>
    </ligand>
</feature>
<keyword evidence="3" id="KW-0808">Transferase</keyword>
<protein>
    <recommendedName>
        <fullName evidence="1">non-specific serine/threonine protein kinase</fullName>
        <ecNumber evidence="1">2.7.11.1</ecNumber>
    </recommendedName>
</protein>
<dbReference type="PANTHER" id="PTHR44899">
    <property type="entry name" value="CAMK FAMILY PROTEIN KINASE"/>
    <property type="match status" value="1"/>
</dbReference>
<comment type="caution">
    <text evidence="12">The sequence shown here is derived from an EMBL/GenBank/DDBJ whole genome shotgun (WGS) entry which is preliminary data.</text>
</comment>
<evidence type="ECO:0000313" key="12">
    <source>
        <dbReference type="EMBL" id="GMI01631.1"/>
    </source>
</evidence>
<dbReference type="Gene3D" id="1.10.510.10">
    <property type="entry name" value="Transferase(Phosphotransferase) domain 1"/>
    <property type="match status" value="1"/>
</dbReference>